<gene>
    <name evidence="7" type="ORF">ENI32_00585</name>
</gene>
<evidence type="ECO:0000313" key="7">
    <source>
        <dbReference type="EMBL" id="HEC56377.1"/>
    </source>
</evidence>
<evidence type="ECO:0000256" key="2">
    <source>
        <dbReference type="ARBA" id="ARBA00022722"/>
    </source>
</evidence>
<dbReference type="GO" id="GO:0008855">
    <property type="term" value="F:exodeoxyribonuclease VII activity"/>
    <property type="evidence" value="ECO:0007669"/>
    <property type="project" value="InterPro"/>
</dbReference>
<evidence type="ECO:0000256" key="4">
    <source>
        <dbReference type="ARBA" id="ARBA00022839"/>
    </source>
</evidence>
<proteinExistence type="inferred from homology"/>
<name>A0A7J2RZ44_9EURY</name>
<dbReference type="InterPro" id="IPR020579">
    <property type="entry name" value="Exonuc_VII_lsu_C"/>
</dbReference>
<dbReference type="GO" id="GO:0006308">
    <property type="term" value="P:DNA catabolic process"/>
    <property type="evidence" value="ECO:0007669"/>
    <property type="project" value="InterPro"/>
</dbReference>
<organism evidence="7">
    <name type="scientific">Candidatus Syntropharchaeum butanivorans</name>
    <dbReference type="NCBI Taxonomy" id="1839936"/>
    <lineage>
        <taxon>Archaea</taxon>
        <taxon>Methanobacteriati</taxon>
        <taxon>Methanobacteriota</taxon>
        <taxon>Stenosarchaea group</taxon>
        <taxon>Methanomicrobia</taxon>
        <taxon>Methanosarcinales</taxon>
        <taxon>ANME-2 cluster</taxon>
        <taxon>Candidatus Syntropharchaeum</taxon>
    </lineage>
</organism>
<dbReference type="Pfam" id="PF02601">
    <property type="entry name" value="Exonuc_VII_L"/>
    <property type="match status" value="1"/>
</dbReference>
<dbReference type="InterPro" id="IPR025824">
    <property type="entry name" value="OB-fold_nuc-bd_dom"/>
</dbReference>
<sequence length="441" mass="50304">MPTLFDFCRPEEDKDWPNQRFGIPVLTVEEVTSLIKRLIDGDPTLQRVWVRGEISNLRYHSSGHIYFTLKDEKSSIRCVLFRGNASRLKFRMEEGMGVLALGRVGVYEINGSYQLYVEEVEPDGIGALYLSFQQLKEKLKREGLFDDRFKKPLPAFPSKIGIITSPSGAAIRDMIKILSRRWRGLEILVAPVRVQGDGAAEEIADAIRMMNEDGNLDIIILGRGGGSIEDLWAFNEEIVARAIFESKIPVISAVGHETDFTIADFVADKRAATPSAAAEIAVPDRMEVIQTIESLEMRIRSRIIQIVKEQRRRLEHARSMVVSRSPMDQINQRRQRIDDLIRTITRSLEHRIKINKKILIGLMEKIDALSPLSVLSRGYTLTYSLPDRNILKRCAEVSPEEEVEVRFADGRLICEVKERKKDEIPGSFLRDTRRLSEVNDR</sequence>
<keyword evidence="2" id="KW-0540">Nuclease</keyword>
<accession>A0A7J2RZ44</accession>
<dbReference type="GO" id="GO:0003676">
    <property type="term" value="F:nucleic acid binding"/>
    <property type="evidence" value="ECO:0007669"/>
    <property type="project" value="InterPro"/>
</dbReference>
<dbReference type="PANTHER" id="PTHR30008:SF0">
    <property type="entry name" value="EXODEOXYRIBONUCLEASE 7 LARGE SUBUNIT"/>
    <property type="match status" value="1"/>
</dbReference>
<dbReference type="InterPro" id="IPR003753">
    <property type="entry name" value="Exonuc_VII_L"/>
</dbReference>
<dbReference type="HAMAP" id="MF_00378">
    <property type="entry name" value="Exonuc_7_L"/>
    <property type="match status" value="1"/>
</dbReference>
<dbReference type="NCBIfam" id="TIGR00237">
    <property type="entry name" value="xseA"/>
    <property type="match status" value="1"/>
</dbReference>
<evidence type="ECO:0000259" key="6">
    <source>
        <dbReference type="Pfam" id="PF13742"/>
    </source>
</evidence>
<evidence type="ECO:0000256" key="3">
    <source>
        <dbReference type="ARBA" id="ARBA00022801"/>
    </source>
</evidence>
<evidence type="ECO:0000256" key="1">
    <source>
        <dbReference type="ARBA" id="ARBA00022490"/>
    </source>
</evidence>
<dbReference type="CDD" id="cd04489">
    <property type="entry name" value="ExoVII_LU_OBF"/>
    <property type="match status" value="1"/>
</dbReference>
<keyword evidence="4" id="KW-0269">Exonuclease</keyword>
<evidence type="ECO:0000259" key="5">
    <source>
        <dbReference type="Pfam" id="PF02601"/>
    </source>
</evidence>
<comment type="caution">
    <text evidence="7">The sequence shown here is derived from an EMBL/GenBank/DDBJ whole genome shotgun (WGS) entry which is preliminary data.</text>
</comment>
<dbReference type="Pfam" id="PF13742">
    <property type="entry name" value="tRNA_anti_2"/>
    <property type="match status" value="1"/>
</dbReference>
<dbReference type="Proteomes" id="UP000885936">
    <property type="component" value="Unassembled WGS sequence"/>
</dbReference>
<dbReference type="EMBL" id="DRIE01000008">
    <property type="protein sequence ID" value="HEC56377.1"/>
    <property type="molecule type" value="Genomic_DNA"/>
</dbReference>
<keyword evidence="1" id="KW-0963">Cytoplasm</keyword>
<feature type="domain" description="Exonuclease VII large subunit C-terminal" evidence="5">
    <location>
        <begin position="144"/>
        <end position="357"/>
    </location>
</feature>
<protein>
    <submittedName>
        <fullName evidence="7">Exodeoxyribonuclease VII large subunit</fullName>
    </submittedName>
</protein>
<dbReference type="GO" id="GO:0009318">
    <property type="term" value="C:exodeoxyribonuclease VII complex"/>
    <property type="evidence" value="ECO:0007669"/>
    <property type="project" value="InterPro"/>
</dbReference>
<keyword evidence="3" id="KW-0378">Hydrolase</keyword>
<reference evidence="7" key="1">
    <citation type="journal article" date="2020" name="mSystems">
        <title>Genome- and Community-Level Interaction Insights into Carbon Utilization and Element Cycling Functions of Hydrothermarchaeota in Hydrothermal Sediment.</title>
        <authorList>
            <person name="Zhou Z."/>
            <person name="Liu Y."/>
            <person name="Xu W."/>
            <person name="Pan J."/>
            <person name="Luo Z.H."/>
            <person name="Li M."/>
        </authorList>
    </citation>
    <scope>NUCLEOTIDE SEQUENCE [LARGE SCALE GENOMIC DNA]</scope>
    <source>
        <strain evidence="7">HyVt-386</strain>
    </source>
</reference>
<feature type="domain" description="OB-fold nucleic acid binding" evidence="6">
    <location>
        <begin position="26"/>
        <end position="121"/>
    </location>
</feature>
<dbReference type="PANTHER" id="PTHR30008">
    <property type="entry name" value="EXODEOXYRIBONUCLEASE 7 LARGE SUBUNIT"/>
    <property type="match status" value="1"/>
</dbReference>
<dbReference type="AlphaFoldDB" id="A0A7J2RZ44"/>